<reference evidence="1" key="1">
    <citation type="submission" date="2020-08" db="EMBL/GenBank/DDBJ databases">
        <title>Multicomponent nature underlies the extraordinary mechanical properties of spider dragline silk.</title>
        <authorList>
            <person name="Kono N."/>
            <person name="Nakamura H."/>
            <person name="Mori M."/>
            <person name="Yoshida Y."/>
            <person name="Ohtoshi R."/>
            <person name="Malay A.D."/>
            <person name="Moran D.A.P."/>
            <person name="Tomita M."/>
            <person name="Numata K."/>
            <person name="Arakawa K."/>
        </authorList>
    </citation>
    <scope>NUCLEOTIDE SEQUENCE</scope>
</reference>
<sequence>MLVLSALIPQKTIRIITTGSVSSNWSINISLSITLITERGTSVCLTMGNQIPLTNKTKESLSRRFPGCEQEQLFSIGVNLCVSSDYL</sequence>
<evidence type="ECO:0000313" key="1">
    <source>
        <dbReference type="EMBL" id="GFY40808.1"/>
    </source>
</evidence>
<gene>
    <name evidence="1" type="ORF">TNIN_320431</name>
</gene>
<proteinExistence type="predicted"/>
<dbReference type="Proteomes" id="UP000886998">
    <property type="component" value="Unassembled WGS sequence"/>
</dbReference>
<comment type="caution">
    <text evidence="1">The sequence shown here is derived from an EMBL/GenBank/DDBJ whole genome shotgun (WGS) entry which is preliminary data.</text>
</comment>
<evidence type="ECO:0000313" key="2">
    <source>
        <dbReference type="Proteomes" id="UP000886998"/>
    </source>
</evidence>
<accession>A0A8X6WSZ7</accession>
<dbReference type="AlphaFoldDB" id="A0A8X6WSZ7"/>
<protein>
    <submittedName>
        <fullName evidence="1">Uncharacterized protein</fullName>
    </submittedName>
</protein>
<keyword evidence="2" id="KW-1185">Reference proteome</keyword>
<name>A0A8X6WSZ7_9ARAC</name>
<dbReference type="EMBL" id="BMAV01002113">
    <property type="protein sequence ID" value="GFY40808.1"/>
    <property type="molecule type" value="Genomic_DNA"/>
</dbReference>
<organism evidence="1 2">
    <name type="scientific">Trichonephila inaurata madagascariensis</name>
    <dbReference type="NCBI Taxonomy" id="2747483"/>
    <lineage>
        <taxon>Eukaryota</taxon>
        <taxon>Metazoa</taxon>
        <taxon>Ecdysozoa</taxon>
        <taxon>Arthropoda</taxon>
        <taxon>Chelicerata</taxon>
        <taxon>Arachnida</taxon>
        <taxon>Araneae</taxon>
        <taxon>Araneomorphae</taxon>
        <taxon>Entelegynae</taxon>
        <taxon>Araneoidea</taxon>
        <taxon>Nephilidae</taxon>
        <taxon>Trichonephila</taxon>
        <taxon>Trichonephila inaurata</taxon>
    </lineage>
</organism>